<feature type="region of interest" description="Disordered" evidence="1">
    <location>
        <begin position="225"/>
        <end position="247"/>
    </location>
</feature>
<proteinExistence type="predicted"/>
<dbReference type="PROSITE" id="PS51257">
    <property type="entry name" value="PROKAR_LIPOPROTEIN"/>
    <property type="match status" value="1"/>
</dbReference>
<evidence type="ECO:0000256" key="2">
    <source>
        <dbReference type="SAM" id="Phobius"/>
    </source>
</evidence>
<keyword evidence="7" id="KW-1185">Reference proteome</keyword>
<dbReference type="AlphaFoldDB" id="A0A7X1E1G7"/>
<comment type="caution">
    <text evidence="5">The sequence shown here is derived from an EMBL/GenBank/DDBJ whole genome shotgun (WGS) entry which is preliminary data.</text>
</comment>
<keyword evidence="2" id="KW-0472">Membrane</keyword>
<evidence type="ECO:0000313" key="4">
    <source>
        <dbReference type="EMBL" id="MBC2383136.1"/>
    </source>
</evidence>
<feature type="signal peptide" evidence="3">
    <location>
        <begin position="1"/>
        <end position="24"/>
    </location>
</feature>
<evidence type="ECO:0000313" key="5">
    <source>
        <dbReference type="EMBL" id="MBC2409674.1"/>
    </source>
</evidence>
<protein>
    <recommendedName>
        <fullName evidence="8">Lipoprotein</fullName>
    </recommendedName>
</protein>
<organism evidence="5 6">
    <name type="scientific">Pseudomonas cremoris</name>
    <dbReference type="NCBI Taxonomy" id="2724178"/>
    <lineage>
        <taxon>Bacteria</taxon>
        <taxon>Pseudomonadati</taxon>
        <taxon>Pseudomonadota</taxon>
        <taxon>Gammaproteobacteria</taxon>
        <taxon>Pseudomonadales</taxon>
        <taxon>Pseudomonadaceae</taxon>
        <taxon>Pseudomonas</taxon>
    </lineage>
</organism>
<sequence length="247" mass="27444">MQRMLCSVLSLAIITSSLSGCATAPVQPEIAGPEVYGYTLYQPLSSQQFELLSKTRGFYTGALELYLQAAPDGGVLGLYVGGKNWLDTVSKTSKRYVTQPECEAAWQAEDGQLKALVEGFNARQTQPRRLGDYYAVQTVDACKPFKDQGYRYTAWTTLQAFDLNPQQQYPYKTEVHSSRAVDIAVMVVVVPLVVAVVILTGGQGMSDCTYTGTVEEGKQQCDKKLEAQREQKRQKERERDTLEAGYH</sequence>
<evidence type="ECO:0000313" key="7">
    <source>
        <dbReference type="Proteomes" id="UP000534677"/>
    </source>
</evidence>
<dbReference type="Proteomes" id="UP000534677">
    <property type="component" value="Unassembled WGS sequence"/>
</dbReference>
<evidence type="ECO:0008006" key="8">
    <source>
        <dbReference type="Google" id="ProtNLM"/>
    </source>
</evidence>
<dbReference type="RefSeq" id="WP_185708971.1">
    <property type="nucleotide sequence ID" value="NZ_JAAXCY010000012.1"/>
</dbReference>
<reference evidence="6 7" key="1">
    <citation type="submission" date="2020-04" db="EMBL/GenBank/DDBJ databases">
        <title>Pseudomonas crami sp. nov., a novel proteolytic bacterial species isolated from cream.</title>
        <authorList>
            <person name="Hofmann K."/>
            <person name="Woller A."/>
            <person name="Huptas C."/>
            <person name="Wenning M."/>
            <person name="Scherer S."/>
            <person name="Doll E.V."/>
        </authorList>
    </citation>
    <scope>NUCLEOTIDE SEQUENCE [LARGE SCALE GENOMIC DNA]</scope>
    <source>
        <strain evidence="4 7">WS 5096</strain>
        <strain evidence="5 6">WS 5106</strain>
    </source>
</reference>
<keyword evidence="2" id="KW-1133">Transmembrane helix</keyword>
<dbReference type="Proteomes" id="UP000520513">
    <property type="component" value="Unassembled WGS sequence"/>
</dbReference>
<gene>
    <name evidence="4" type="ORF">HF209_19545</name>
    <name evidence="5" type="ORF">HF257_27020</name>
</gene>
<keyword evidence="2" id="KW-0812">Transmembrane</keyword>
<evidence type="ECO:0000256" key="1">
    <source>
        <dbReference type="SAM" id="MobiDB-lite"/>
    </source>
</evidence>
<dbReference type="EMBL" id="JAAXCZ010000010">
    <property type="protein sequence ID" value="MBC2383136.1"/>
    <property type="molecule type" value="Genomic_DNA"/>
</dbReference>
<name>A0A7X1E1G7_9PSED</name>
<evidence type="ECO:0000313" key="6">
    <source>
        <dbReference type="Proteomes" id="UP000520513"/>
    </source>
</evidence>
<feature type="chain" id="PRO_5030943299" description="Lipoprotein" evidence="3">
    <location>
        <begin position="25"/>
        <end position="247"/>
    </location>
</feature>
<keyword evidence="3" id="KW-0732">Signal</keyword>
<evidence type="ECO:0000256" key="3">
    <source>
        <dbReference type="SAM" id="SignalP"/>
    </source>
</evidence>
<accession>A0A7X1E1G7</accession>
<dbReference type="EMBL" id="JAAXCY010000012">
    <property type="protein sequence ID" value="MBC2409674.1"/>
    <property type="molecule type" value="Genomic_DNA"/>
</dbReference>
<feature type="transmembrane region" description="Helical" evidence="2">
    <location>
        <begin position="183"/>
        <end position="201"/>
    </location>
</feature>